<dbReference type="InterPro" id="IPR003869">
    <property type="entry name" value="Polysac_CapD-like"/>
</dbReference>
<sequence length="325" mass="36101">MIELANKVVLVTGGTGSFGSALIDYLQGSGAKFIVYSRDEAKQYDMYIKRKDDNISYIIGDVRDEGKLRYSMQDVDYVFHSAALKQVPTGERFPEEVIKTNILGTKNVIDVAEYCGVKKVIVLSSDKAAYPISAYGMSKALAEKIVTAHKGKTVNVCLRYGNVLGSRGSVVPLFLGFIKRNEPITITNANMTRFILTLEEAVKLALKCLHDGKDSEIFIMKPPACKIKTLVEALELHYGRELKKTVIGIRPGEKMDEVLLTGTEVHGSIIEHDGEITYARIITQVSPDYFVCGEDYTEPEPFSSKNAEQYNAKQVLNKLKEAKLL</sequence>
<reference evidence="3" key="1">
    <citation type="journal article" date="2015" name="Nature">
        <title>Complex archaea that bridge the gap between prokaryotes and eukaryotes.</title>
        <authorList>
            <person name="Spang A."/>
            <person name="Saw J.H."/>
            <person name="Jorgensen S.L."/>
            <person name="Zaremba-Niedzwiedzka K."/>
            <person name="Martijn J."/>
            <person name="Lind A.E."/>
            <person name="van Eijk R."/>
            <person name="Schleper C."/>
            <person name="Guy L."/>
            <person name="Ettema T.J."/>
        </authorList>
    </citation>
    <scope>NUCLEOTIDE SEQUENCE</scope>
</reference>
<name>A0A0F9TDM0_9ZZZZ</name>
<dbReference type="AlphaFoldDB" id="A0A0F9TDM0"/>
<dbReference type="InterPro" id="IPR036291">
    <property type="entry name" value="NAD(P)-bd_dom_sf"/>
</dbReference>
<evidence type="ECO:0000259" key="2">
    <source>
        <dbReference type="Pfam" id="PF02719"/>
    </source>
</evidence>
<dbReference type="PANTHER" id="PTHR43318">
    <property type="entry name" value="UDP-N-ACETYLGLUCOSAMINE 4,6-DEHYDRATASE"/>
    <property type="match status" value="1"/>
</dbReference>
<dbReference type="Gene3D" id="3.40.50.720">
    <property type="entry name" value="NAD(P)-binding Rossmann-like Domain"/>
    <property type="match status" value="1"/>
</dbReference>
<dbReference type="InterPro" id="IPR051203">
    <property type="entry name" value="Polysaccharide_Synthase-Rel"/>
</dbReference>
<protein>
    <recommendedName>
        <fullName evidence="2">Polysaccharide biosynthesis protein CapD-like domain-containing protein</fullName>
    </recommendedName>
</protein>
<dbReference type="PANTHER" id="PTHR43318:SF2">
    <property type="entry name" value="UDP-N-ACETYLGLUCOSAMINE 4,6-DEHYDRATASE (INVERTING)"/>
    <property type="match status" value="1"/>
</dbReference>
<feature type="domain" description="Polysaccharide biosynthesis protein CapD-like" evidence="2">
    <location>
        <begin position="9"/>
        <end position="266"/>
    </location>
</feature>
<dbReference type="EMBL" id="LAZR01000249">
    <property type="protein sequence ID" value="KKN79320.1"/>
    <property type="molecule type" value="Genomic_DNA"/>
</dbReference>
<organism evidence="3">
    <name type="scientific">marine sediment metagenome</name>
    <dbReference type="NCBI Taxonomy" id="412755"/>
    <lineage>
        <taxon>unclassified sequences</taxon>
        <taxon>metagenomes</taxon>
        <taxon>ecological metagenomes</taxon>
    </lineage>
</organism>
<dbReference type="SUPFAM" id="SSF51735">
    <property type="entry name" value="NAD(P)-binding Rossmann-fold domains"/>
    <property type="match status" value="1"/>
</dbReference>
<comment type="caution">
    <text evidence="3">The sequence shown here is derived from an EMBL/GenBank/DDBJ whole genome shotgun (WGS) entry which is preliminary data.</text>
</comment>
<accession>A0A0F9TDM0</accession>
<gene>
    <name evidence="3" type="ORF">LCGC14_0341020</name>
</gene>
<evidence type="ECO:0000256" key="1">
    <source>
        <dbReference type="ARBA" id="ARBA00007430"/>
    </source>
</evidence>
<proteinExistence type="inferred from homology"/>
<evidence type="ECO:0000313" key="3">
    <source>
        <dbReference type="EMBL" id="KKN79320.1"/>
    </source>
</evidence>
<comment type="similarity">
    <text evidence="1">Belongs to the polysaccharide synthase family.</text>
</comment>
<dbReference type="Pfam" id="PF02719">
    <property type="entry name" value="Polysacc_synt_2"/>
    <property type="match status" value="1"/>
</dbReference>